<proteinExistence type="predicted"/>
<dbReference type="AlphaFoldDB" id="A0A2J6Q2C8"/>
<evidence type="ECO:0000313" key="2">
    <source>
        <dbReference type="Proteomes" id="UP000235672"/>
    </source>
</evidence>
<dbReference type="EMBL" id="KZ613485">
    <property type="protein sequence ID" value="PMD20440.1"/>
    <property type="molecule type" value="Genomic_DNA"/>
</dbReference>
<keyword evidence="2" id="KW-1185">Reference proteome</keyword>
<sequence>MAEVSENDLTASEASVDITADSEVWNTEHPPAQAVNSESLDLTSLQAPLEGAINDPHDHDHDQEGAEDIFELQEHLDSLPGNDPTRPMQLFLLGCAIADHYVKAEISGSGDMARAIALLEEAIAASPDDHNARRSYCNALQTCAGAYTKIPAIRNI</sequence>
<accession>A0A2J6Q2C8</accession>
<reference evidence="1 2" key="1">
    <citation type="submission" date="2016-05" db="EMBL/GenBank/DDBJ databases">
        <title>A degradative enzymes factory behind the ericoid mycorrhizal symbiosis.</title>
        <authorList>
            <consortium name="DOE Joint Genome Institute"/>
            <person name="Martino E."/>
            <person name="Morin E."/>
            <person name="Grelet G."/>
            <person name="Kuo A."/>
            <person name="Kohler A."/>
            <person name="Daghino S."/>
            <person name="Barry K."/>
            <person name="Choi C."/>
            <person name="Cichocki N."/>
            <person name="Clum A."/>
            <person name="Copeland A."/>
            <person name="Hainaut M."/>
            <person name="Haridas S."/>
            <person name="Labutti K."/>
            <person name="Lindquist E."/>
            <person name="Lipzen A."/>
            <person name="Khouja H.-R."/>
            <person name="Murat C."/>
            <person name="Ohm R."/>
            <person name="Olson A."/>
            <person name="Spatafora J."/>
            <person name="Veneault-Fourrey C."/>
            <person name="Henrissat B."/>
            <person name="Grigoriev I."/>
            <person name="Martin F."/>
            <person name="Perotto S."/>
        </authorList>
    </citation>
    <scope>NUCLEOTIDE SEQUENCE [LARGE SCALE GENOMIC DNA]</scope>
    <source>
        <strain evidence="1 2">UAMH 7357</strain>
    </source>
</reference>
<name>A0A2J6Q2C8_9HELO</name>
<dbReference type="OrthoDB" id="3259646at2759"/>
<dbReference type="Proteomes" id="UP000235672">
    <property type="component" value="Unassembled WGS sequence"/>
</dbReference>
<evidence type="ECO:0008006" key="3">
    <source>
        <dbReference type="Google" id="ProtNLM"/>
    </source>
</evidence>
<organism evidence="1 2">
    <name type="scientific">Hyaloscypha hepaticicola</name>
    <dbReference type="NCBI Taxonomy" id="2082293"/>
    <lineage>
        <taxon>Eukaryota</taxon>
        <taxon>Fungi</taxon>
        <taxon>Dikarya</taxon>
        <taxon>Ascomycota</taxon>
        <taxon>Pezizomycotina</taxon>
        <taxon>Leotiomycetes</taxon>
        <taxon>Helotiales</taxon>
        <taxon>Hyaloscyphaceae</taxon>
        <taxon>Hyaloscypha</taxon>
    </lineage>
</organism>
<evidence type="ECO:0000313" key="1">
    <source>
        <dbReference type="EMBL" id="PMD20440.1"/>
    </source>
</evidence>
<protein>
    <recommendedName>
        <fullName evidence="3">TPR-like protein</fullName>
    </recommendedName>
</protein>
<gene>
    <name evidence="1" type="ORF">NA56DRAFT_659914</name>
</gene>